<keyword evidence="9" id="KW-1185">Reference proteome</keyword>
<dbReference type="Proteomes" id="UP000507470">
    <property type="component" value="Unassembled WGS sequence"/>
</dbReference>
<accession>A0A6J8C904</accession>
<dbReference type="GO" id="GO:0005911">
    <property type="term" value="C:cell-cell junction"/>
    <property type="evidence" value="ECO:0007669"/>
    <property type="project" value="TreeGrafter"/>
</dbReference>
<feature type="domain" description="Ig-like" evidence="7">
    <location>
        <begin position="260"/>
        <end position="346"/>
    </location>
</feature>
<keyword evidence="3" id="KW-1015">Disulfide bond</keyword>
<dbReference type="InterPro" id="IPR051275">
    <property type="entry name" value="Cell_adhesion_signaling"/>
</dbReference>
<dbReference type="GO" id="GO:0098609">
    <property type="term" value="P:cell-cell adhesion"/>
    <property type="evidence" value="ECO:0007669"/>
    <property type="project" value="TreeGrafter"/>
</dbReference>
<evidence type="ECO:0000256" key="3">
    <source>
        <dbReference type="ARBA" id="ARBA00023157"/>
    </source>
</evidence>
<dbReference type="InterPro" id="IPR007110">
    <property type="entry name" value="Ig-like_dom"/>
</dbReference>
<dbReference type="EMBL" id="CACVKT020004687">
    <property type="protein sequence ID" value="CAC5391277.1"/>
    <property type="molecule type" value="Genomic_DNA"/>
</dbReference>
<feature type="transmembrane region" description="Helical" evidence="6">
    <location>
        <begin position="520"/>
        <end position="540"/>
    </location>
</feature>
<dbReference type="InterPro" id="IPR036179">
    <property type="entry name" value="Ig-like_dom_sf"/>
</dbReference>
<keyword evidence="4" id="KW-0325">Glycoprotein</keyword>
<evidence type="ECO:0000256" key="6">
    <source>
        <dbReference type="SAM" id="Phobius"/>
    </source>
</evidence>
<keyword evidence="6" id="KW-1133">Transmembrane helix</keyword>
<evidence type="ECO:0000259" key="7">
    <source>
        <dbReference type="PROSITE" id="PS50835"/>
    </source>
</evidence>
<dbReference type="PANTHER" id="PTHR11640">
    <property type="entry name" value="NEPHRIN"/>
    <property type="match status" value="1"/>
</dbReference>
<evidence type="ECO:0000256" key="4">
    <source>
        <dbReference type="ARBA" id="ARBA00023180"/>
    </source>
</evidence>
<sequence>MVEGIIDSAPERRHNNSLCFECVITGAKVECRYRLHCLRSKAFVKVKYVYHSEGETAVLKCLPDAFKVDWIGPSHTNLLTSSAVERDIYGKKRNWTISTYFNQNSFDPKLPHLNRLTIVGNRDAGHYDLKIRSVSSFDEGFYKCDVLGMNGTVENLRYILQIKAPPSEMEFVNSTNDGKITGIEQNLLSVVCRVKMGKPPEKLTLKRDGTVINTTMHGIIEYEFTADRMDNHQQFVCEANSMLTSAPVSKTVQIEIKYKPILTIKHEVNKVNEGRTISLCSYIDSNPTPIKIWWSRGYNRIDSYMYNITSSCYVISNITRNDKGDYKCTAKNEIGEGSTMLTVVVRYSSSTGILILTRSESKLNRYQDSGIYICRVSNGIPDGNNNYEQEGKGVFVSEGPPVIVQENSPTQYDIRGQHTIIKLNVLSYSDISCTDIRIVYNQIGPIDNLRITIGPAKIKDVFHGKNVSVDGFKVAFHFTKSKKYHFQLYNITVCDKFGSQSYMVELHSFQEGKALSSQGIVILVLLIIIVILMAGIGIYVRHLKKKSRKRMISAIRDGTPERTDIETAHYIEINEDIIAQTTSRDNNATDEGTRVRDRDITRESMEHISVSSENDSNTAEYLDDGYEKPYTTLVETNRVHDEYVYLITKMKSGNEKSINFDTAGCKQALTCTEQNPSLEKTNTNENVNYDQNDIKLKTVENYLYEVECDIKAKVYPDKNKAQYINLSLKH</sequence>
<dbReference type="OrthoDB" id="6283450at2759"/>
<dbReference type="Pfam" id="PF13927">
    <property type="entry name" value="Ig_3"/>
    <property type="match status" value="1"/>
</dbReference>
<dbReference type="GO" id="GO:0005886">
    <property type="term" value="C:plasma membrane"/>
    <property type="evidence" value="ECO:0007669"/>
    <property type="project" value="TreeGrafter"/>
</dbReference>
<keyword evidence="5" id="KW-0393">Immunoglobulin domain</keyword>
<gene>
    <name evidence="8" type="ORF">MCOR_26293</name>
</gene>
<dbReference type="Gene3D" id="2.60.40.10">
    <property type="entry name" value="Immunoglobulins"/>
    <property type="match status" value="3"/>
</dbReference>
<dbReference type="SMART" id="SM00409">
    <property type="entry name" value="IG"/>
    <property type="match status" value="2"/>
</dbReference>
<evidence type="ECO:0000256" key="2">
    <source>
        <dbReference type="ARBA" id="ARBA00023136"/>
    </source>
</evidence>
<protein>
    <recommendedName>
        <fullName evidence="7">Ig-like domain-containing protein</fullName>
    </recommendedName>
</protein>
<reference evidence="8 9" key="1">
    <citation type="submission" date="2020-06" db="EMBL/GenBank/DDBJ databases">
        <authorList>
            <person name="Li R."/>
            <person name="Bekaert M."/>
        </authorList>
    </citation>
    <scope>NUCLEOTIDE SEQUENCE [LARGE SCALE GENOMIC DNA]</scope>
    <source>
        <strain evidence="9">wild</strain>
    </source>
</reference>
<dbReference type="InterPro" id="IPR013783">
    <property type="entry name" value="Ig-like_fold"/>
</dbReference>
<keyword evidence="6" id="KW-0812">Transmembrane</keyword>
<evidence type="ECO:0000256" key="1">
    <source>
        <dbReference type="ARBA" id="ARBA00004479"/>
    </source>
</evidence>
<dbReference type="AlphaFoldDB" id="A0A6J8C904"/>
<dbReference type="PANTHER" id="PTHR11640:SF31">
    <property type="entry name" value="IRREGULAR CHIASM C-ROUGHEST PROTEIN-RELATED"/>
    <property type="match status" value="1"/>
</dbReference>
<evidence type="ECO:0000313" key="9">
    <source>
        <dbReference type="Proteomes" id="UP000507470"/>
    </source>
</evidence>
<dbReference type="InterPro" id="IPR003599">
    <property type="entry name" value="Ig_sub"/>
</dbReference>
<organism evidence="8 9">
    <name type="scientific">Mytilus coruscus</name>
    <name type="common">Sea mussel</name>
    <dbReference type="NCBI Taxonomy" id="42192"/>
    <lineage>
        <taxon>Eukaryota</taxon>
        <taxon>Metazoa</taxon>
        <taxon>Spiralia</taxon>
        <taxon>Lophotrochozoa</taxon>
        <taxon>Mollusca</taxon>
        <taxon>Bivalvia</taxon>
        <taxon>Autobranchia</taxon>
        <taxon>Pteriomorphia</taxon>
        <taxon>Mytilida</taxon>
        <taxon>Mytiloidea</taxon>
        <taxon>Mytilidae</taxon>
        <taxon>Mytilinae</taxon>
        <taxon>Mytilus</taxon>
    </lineage>
</organism>
<keyword evidence="2 6" id="KW-0472">Membrane</keyword>
<name>A0A6J8C904_MYTCO</name>
<dbReference type="PROSITE" id="PS50835">
    <property type="entry name" value="IG_LIKE"/>
    <property type="match status" value="1"/>
</dbReference>
<dbReference type="SUPFAM" id="SSF48726">
    <property type="entry name" value="Immunoglobulin"/>
    <property type="match status" value="3"/>
</dbReference>
<comment type="subcellular location">
    <subcellularLocation>
        <location evidence="1">Membrane</location>
        <topology evidence="1">Single-pass type I membrane protein</topology>
    </subcellularLocation>
</comment>
<evidence type="ECO:0000313" key="8">
    <source>
        <dbReference type="EMBL" id="CAC5391277.1"/>
    </source>
</evidence>
<proteinExistence type="predicted"/>
<evidence type="ECO:0000256" key="5">
    <source>
        <dbReference type="ARBA" id="ARBA00023319"/>
    </source>
</evidence>
<dbReference type="GO" id="GO:0050839">
    <property type="term" value="F:cell adhesion molecule binding"/>
    <property type="evidence" value="ECO:0007669"/>
    <property type="project" value="TreeGrafter"/>
</dbReference>